<organism evidence="1 2">
    <name type="scientific">Plakobranchus ocellatus</name>
    <dbReference type="NCBI Taxonomy" id="259542"/>
    <lineage>
        <taxon>Eukaryota</taxon>
        <taxon>Metazoa</taxon>
        <taxon>Spiralia</taxon>
        <taxon>Lophotrochozoa</taxon>
        <taxon>Mollusca</taxon>
        <taxon>Gastropoda</taxon>
        <taxon>Heterobranchia</taxon>
        <taxon>Euthyneura</taxon>
        <taxon>Panpulmonata</taxon>
        <taxon>Sacoglossa</taxon>
        <taxon>Placobranchoidea</taxon>
        <taxon>Plakobranchidae</taxon>
        <taxon>Plakobranchus</taxon>
    </lineage>
</organism>
<protein>
    <submittedName>
        <fullName evidence="1">Uncharacterized protein</fullName>
    </submittedName>
</protein>
<evidence type="ECO:0000313" key="2">
    <source>
        <dbReference type="Proteomes" id="UP000735302"/>
    </source>
</evidence>
<name>A0AAV4CWD4_9GAST</name>
<comment type="caution">
    <text evidence="1">The sequence shown here is derived from an EMBL/GenBank/DDBJ whole genome shotgun (WGS) entry which is preliminary data.</text>
</comment>
<reference evidence="1 2" key="1">
    <citation type="journal article" date="2021" name="Elife">
        <title>Chloroplast acquisition without the gene transfer in kleptoplastic sea slugs, Plakobranchus ocellatus.</title>
        <authorList>
            <person name="Maeda T."/>
            <person name="Takahashi S."/>
            <person name="Yoshida T."/>
            <person name="Shimamura S."/>
            <person name="Takaki Y."/>
            <person name="Nagai Y."/>
            <person name="Toyoda A."/>
            <person name="Suzuki Y."/>
            <person name="Arimoto A."/>
            <person name="Ishii H."/>
            <person name="Satoh N."/>
            <person name="Nishiyama T."/>
            <person name="Hasebe M."/>
            <person name="Maruyama T."/>
            <person name="Minagawa J."/>
            <person name="Obokata J."/>
            <person name="Shigenobu S."/>
        </authorList>
    </citation>
    <scope>NUCLEOTIDE SEQUENCE [LARGE SCALE GENOMIC DNA]</scope>
</reference>
<dbReference type="EMBL" id="BLXT01007044">
    <property type="protein sequence ID" value="GFO36212.1"/>
    <property type="molecule type" value="Genomic_DNA"/>
</dbReference>
<keyword evidence="2" id="KW-1185">Reference proteome</keyword>
<gene>
    <name evidence="1" type="ORF">PoB_006271700</name>
</gene>
<dbReference type="Proteomes" id="UP000735302">
    <property type="component" value="Unassembled WGS sequence"/>
</dbReference>
<accession>A0AAV4CWD4</accession>
<evidence type="ECO:0000313" key="1">
    <source>
        <dbReference type="EMBL" id="GFO36212.1"/>
    </source>
</evidence>
<proteinExistence type="predicted"/>
<sequence length="158" mass="18221">MANYLRWTRKSVVWNGFEHTTDRAASSTWRRSHITTMCVLSTLKKVPRFQNQLAHTQIEENAGTQLKKELSQDEVKNFVLWVDINILESREGCANKPRSPEASMLLDFSFDGHLPNFSVLLEDNEKQLTDHNNSDFQINTTQHENVSTTARKTDITDI</sequence>
<dbReference type="AlphaFoldDB" id="A0AAV4CWD4"/>